<feature type="disulfide bond" evidence="2">
    <location>
        <begin position="95"/>
        <end position="105"/>
    </location>
</feature>
<dbReference type="CDD" id="cd00185">
    <property type="entry name" value="TNFRSF"/>
    <property type="match status" value="1"/>
</dbReference>
<keyword evidence="1 2" id="KW-1015">Disulfide bond</keyword>
<dbReference type="AlphaFoldDB" id="A0AAE0S3T8"/>
<dbReference type="PANTHER" id="PTHR45817:SF8">
    <property type="entry name" value="LYSYL OXIDASE HOMOLOG 1"/>
    <property type="match status" value="1"/>
</dbReference>
<feature type="domain" description="SRCR" evidence="4">
    <location>
        <begin position="30"/>
        <end position="125"/>
    </location>
</feature>
<dbReference type="PROSITE" id="PS50287">
    <property type="entry name" value="SRCR_2"/>
    <property type="match status" value="2"/>
</dbReference>
<feature type="domain" description="SRCR" evidence="4">
    <location>
        <begin position="141"/>
        <end position="233"/>
    </location>
</feature>
<dbReference type="GO" id="GO:0005615">
    <property type="term" value="C:extracellular space"/>
    <property type="evidence" value="ECO:0007669"/>
    <property type="project" value="TreeGrafter"/>
</dbReference>
<comment type="caution">
    <text evidence="5">The sequence shown here is derived from an EMBL/GenBank/DDBJ whole genome shotgun (WGS) entry which is preliminary data.</text>
</comment>
<dbReference type="PRINTS" id="PR00258">
    <property type="entry name" value="SPERACTRCPTR"/>
</dbReference>
<dbReference type="GO" id="GO:0030199">
    <property type="term" value="P:collagen fibril organization"/>
    <property type="evidence" value="ECO:0007669"/>
    <property type="project" value="TreeGrafter"/>
</dbReference>
<feature type="chain" id="PRO_5042109812" description="SRCR domain-containing protein" evidence="3">
    <location>
        <begin position="27"/>
        <end position="368"/>
    </location>
</feature>
<evidence type="ECO:0000313" key="5">
    <source>
        <dbReference type="EMBL" id="KAK3584688.1"/>
    </source>
</evidence>
<dbReference type="InterPro" id="IPR011641">
    <property type="entry name" value="Tyr-kin_ephrin_A/B_rcpt-like"/>
</dbReference>
<evidence type="ECO:0000256" key="3">
    <source>
        <dbReference type="SAM" id="SignalP"/>
    </source>
</evidence>
<evidence type="ECO:0000259" key="4">
    <source>
        <dbReference type="PROSITE" id="PS50287"/>
    </source>
</evidence>
<gene>
    <name evidence="5" type="ORF">CHS0354_021358</name>
</gene>
<dbReference type="SMART" id="SM00202">
    <property type="entry name" value="SR"/>
    <property type="match status" value="2"/>
</dbReference>
<dbReference type="InterPro" id="IPR001190">
    <property type="entry name" value="SRCR"/>
</dbReference>
<dbReference type="SUPFAM" id="SSF57184">
    <property type="entry name" value="Growth factor receptor domain"/>
    <property type="match status" value="1"/>
</dbReference>
<reference evidence="5" key="1">
    <citation type="journal article" date="2021" name="Genome Biol. Evol.">
        <title>A High-Quality Reference Genome for a Parasitic Bivalve with Doubly Uniparental Inheritance (Bivalvia: Unionida).</title>
        <authorList>
            <person name="Smith C.H."/>
        </authorList>
    </citation>
    <scope>NUCLEOTIDE SEQUENCE</scope>
    <source>
        <strain evidence="5">CHS0354</strain>
    </source>
</reference>
<dbReference type="Pfam" id="PF07699">
    <property type="entry name" value="Ephrin_rec_like"/>
    <property type="match status" value="1"/>
</dbReference>
<dbReference type="InterPro" id="IPR050912">
    <property type="entry name" value="LOX-like_protein"/>
</dbReference>
<dbReference type="Pfam" id="PF00530">
    <property type="entry name" value="SRCR"/>
    <property type="match status" value="2"/>
</dbReference>
<dbReference type="SMART" id="SM01411">
    <property type="entry name" value="Ephrin_rec_like"/>
    <property type="match status" value="2"/>
</dbReference>
<feature type="disulfide bond" evidence="2">
    <location>
        <begin position="204"/>
        <end position="214"/>
    </location>
</feature>
<keyword evidence="6" id="KW-1185">Reference proteome</keyword>
<comment type="caution">
    <text evidence="2">Lacks conserved residue(s) required for the propagation of feature annotation.</text>
</comment>
<reference evidence="5" key="3">
    <citation type="submission" date="2023-05" db="EMBL/GenBank/DDBJ databases">
        <authorList>
            <person name="Smith C.H."/>
        </authorList>
    </citation>
    <scope>NUCLEOTIDE SEQUENCE</scope>
    <source>
        <strain evidence="5">CHS0354</strain>
        <tissue evidence="5">Mantle</tissue>
    </source>
</reference>
<dbReference type="SUPFAM" id="SSF56487">
    <property type="entry name" value="SRCR-like"/>
    <property type="match status" value="2"/>
</dbReference>
<evidence type="ECO:0000256" key="1">
    <source>
        <dbReference type="ARBA" id="ARBA00023157"/>
    </source>
</evidence>
<evidence type="ECO:0000313" key="6">
    <source>
        <dbReference type="Proteomes" id="UP001195483"/>
    </source>
</evidence>
<dbReference type="GO" id="GO:0004720">
    <property type="term" value="F:protein-lysine 6-oxidase activity"/>
    <property type="evidence" value="ECO:0007669"/>
    <property type="project" value="TreeGrafter"/>
</dbReference>
<dbReference type="Proteomes" id="UP001195483">
    <property type="component" value="Unassembled WGS sequence"/>
</dbReference>
<name>A0AAE0S3T8_9BIVA</name>
<protein>
    <recommendedName>
        <fullName evidence="4">SRCR domain-containing protein</fullName>
    </recommendedName>
</protein>
<accession>A0AAE0S3T8</accession>
<dbReference type="GO" id="GO:0016020">
    <property type="term" value="C:membrane"/>
    <property type="evidence" value="ECO:0007669"/>
    <property type="project" value="InterPro"/>
</dbReference>
<sequence>MKTQTITMQMIFFGFLFFVTRKGVVAGEVMRLINGPNPLQGELQVLKDGIWSYACYSNWAIESTRVTCRMLRNNTYRESYAARTGYLVCMYNITCSGNEKSIDECMNGVAYKRCLFYETVAVRCGEDKIVSSTQSLLGIGVRLVNGYNQNEGKVEVGVNGTWRSIANTNNSWGNKEANVICRMLGYRTNNAIGFQAPTVTQIRCTGNEDSIDHCSIGMGNSCSSFLYIYLYCSCVSANCNDNSSRYCDVSLGTCESECAPGRYLSGSYCYSCSAGTYQPAINQNVCYYCPFGTYQNLTGQSSCKACPAGEYINMIGGQTSCNVCPPGTYQDQTGQTSCKECDAGTYQNMAEQTVCIACEPGTYQNSSG</sequence>
<organism evidence="5 6">
    <name type="scientific">Potamilus streckersoni</name>
    <dbReference type="NCBI Taxonomy" id="2493646"/>
    <lineage>
        <taxon>Eukaryota</taxon>
        <taxon>Metazoa</taxon>
        <taxon>Spiralia</taxon>
        <taxon>Lophotrochozoa</taxon>
        <taxon>Mollusca</taxon>
        <taxon>Bivalvia</taxon>
        <taxon>Autobranchia</taxon>
        <taxon>Heteroconchia</taxon>
        <taxon>Palaeoheterodonta</taxon>
        <taxon>Unionida</taxon>
        <taxon>Unionoidea</taxon>
        <taxon>Unionidae</taxon>
        <taxon>Ambleminae</taxon>
        <taxon>Lampsilini</taxon>
        <taxon>Potamilus</taxon>
    </lineage>
</organism>
<proteinExistence type="predicted"/>
<dbReference type="InterPro" id="IPR036772">
    <property type="entry name" value="SRCR-like_dom_sf"/>
</dbReference>
<keyword evidence="3" id="KW-0732">Signal</keyword>
<dbReference type="Gene3D" id="3.10.250.10">
    <property type="entry name" value="SRCR-like domain"/>
    <property type="match status" value="2"/>
</dbReference>
<dbReference type="Gene3D" id="2.10.50.10">
    <property type="entry name" value="Tumor Necrosis Factor Receptor, subunit A, domain 2"/>
    <property type="match status" value="2"/>
</dbReference>
<dbReference type="EMBL" id="JAEAOA010001313">
    <property type="protein sequence ID" value="KAK3584688.1"/>
    <property type="molecule type" value="Genomic_DNA"/>
</dbReference>
<dbReference type="PANTHER" id="PTHR45817">
    <property type="entry name" value="LYSYL OXIDASE-LIKE-RELATED"/>
    <property type="match status" value="1"/>
</dbReference>
<evidence type="ECO:0000256" key="2">
    <source>
        <dbReference type="PROSITE-ProRule" id="PRU00196"/>
    </source>
</evidence>
<dbReference type="InterPro" id="IPR009030">
    <property type="entry name" value="Growth_fac_rcpt_cys_sf"/>
</dbReference>
<reference evidence="5" key="2">
    <citation type="journal article" date="2021" name="Genome Biol. Evol.">
        <title>Developing a high-quality reference genome for a parasitic bivalve with doubly uniparental inheritance (Bivalvia: Unionida).</title>
        <authorList>
            <person name="Smith C.H."/>
        </authorList>
    </citation>
    <scope>NUCLEOTIDE SEQUENCE</scope>
    <source>
        <strain evidence="5">CHS0354</strain>
        <tissue evidence="5">Mantle</tissue>
    </source>
</reference>
<feature type="signal peptide" evidence="3">
    <location>
        <begin position="1"/>
        <end position="26"/>
    </location>
</feature>